<name>A0ABU2A4F7_9BURK</name>
<dbReference type="RefSeq" id="WP_310325930.1">
    <property type="nucleotide sequence ID" value="NZ_JAVDXV010000002.1"/>
</dbReference>
<reference evidence="2 3" key="1">
    <citation type="submission" date="2023-07" db="EMBL/GenBank/DDBJ databases">
        <title>Sorghum-associated microbial communities from plants grown in Nebraska, USA.</title>
        <authorList>
            <person name="Schachtman D."/>
        </authorList>
    </citation>
    <scope>NUCLEOTIDE SEQUENCE [LARGE SCALE GENOMIC DNA]</scope>
    <source>
        <strain evidence="2 3">BE316</strain>
    </source>
</reference>
<accession>A0ABU2A4F7</accession>
<evidence type="ECO:0000313" key="3">
    <source>
        <dbReference type="Proteomes" id="UP001180825"/>
    </source>
</evidence>
<gene>
    <name evidence="2" type="ORF">J2X21_001116</name>
</gene>
<evidence type="ECO:0000313" key="2">
    <source>
        <dbReference type="EMBL" id="MDR7331990.1"/>
    </source>
</evidence>
<feature type="region of interest" description="Disordered" evidence="1">
    <location>
        <begin position="163"/>
        <end position="185"/>
    </location>
</feature>
<keyword evidence="3" id="KW-1185">Reference proteome</keyword>
<comment type="caution">
    <text evidence="2">The sequence shown here is derived from an EMBL/GenBank/DDBJ whole genome shotgun (WGS) entry which is preliminary data.</text>
</comment>
<protein>
    <submittedName>
        <fullName evidence="2">Uncharacterized protein</fullName>
    </submittedName>
</protein>
<dbReference type="Proteomes" id="UP001180825">
    <property type="component" value="Unassembled WGS sequence"/>
</dbReference>
<sequence length="185" mass="19751">MTRRKPPADRVDALARECAGLLSWLKGPGVAAAPELFAARASAYAALVEAVGYLAKGPELLDAYGALLPQPAGLPAPVDRPAASFTPDEIALLDEPVLTAQGWIVPGPLALHVDQVKRSLLEQQKPSTDRDALVQILTNRATARGESQWRALGELSRLQTRLSRERTAARITRGGAKVPPETPPE</sequence>
<organism evidence="2 3">
    <name type="scientific">Roseateles asaccharophilus</name>
    <dbReference type="NCBI Taxonomy" id="582607"/>
    <lineage>
        <taxon>Bacteria</taxon>
        <taxon>Pseudomonadati</taxon>
        <taxon>Pseudomonadota</taxon>
        <taxon>Betaproteobacteria</taxon>
        <taxon>Burkholderiales</taxon>
        <taxon>Sphaerotilaceae</taxon>
        <taxon>Roseateles</taxon>
    </lineage>
</organism>
<dbReference type="EMBL" id="JAVDXV010000002">
    <property type="protein sequence ID" value="MDR7331990.1"/>
    <property type="molecule type" value="Genomic_DNA"/>
</dbReference>
<evidence type="ECO:0000256" key="1">
    <source>
        <dbReference type="SAM" id="MobiDB-lite"/>
    </source>
</evidence>
<proteinExistence type="predicted"/>